<evidence type="ECO:0008006" key="3">
    <source>
        <dbReference type="Google" id="ProtNLM"/>
    </source>
</evidence>
<proteinExistence type="predicted"/>
<sequence length="45" mass="5132">MSRPDKDCVCVARRDGWVELCDAKAVFGVPEDHWLVFAAEEFDAF</sequence>
<accession>A0A2N3Y563</accession>
<evidence type="ECO:0000313" key="1">
    <source>
        <dbReference type="EMBL" id="PKW18050.1"/>
    </source>
</evidence>
<evidence type="ECO:0000313" key="2">
    <source>
        <dbReference type="Proteomes" id="UP000233786"/>
    </source>
</evidence>
<keyword evidence="2" id="KW-1185">Reference proteome</keyword>
<dbReference type="EMBL" id="PJNB01000001">
    <property type="protein sequence ID" value="PKW18050.1"/>
    <property type="molecule type" value="Genomic_DNA"/>
</dbReference>
<dbReference type="AlphaFoldDB" id="A0A2N3Y563"/>
<protein>
    <recommendedName>
        <fullName evidence="3">DUF397 domain-containing protein</fullName>
    </recommendedName>
</protein>
<name>A0A2N3Y563_SACSN</name>
<organism evidence="1 2">
    <name type="scientific">Saccharopolyspora spinosa</name>
    <dbReference type="NCBI Taxonomy" id="60894"/>
    <lineage>
        <taxon>Bacteria</taxon>
        <taxon>Bacillati</taxon>
        <taxon>Actinomycetota</taxon>
        <taxon>Actinomycetes</taxon>
        <taxon>Pseudonocardiales</taxon>
        <taxon>Pseudonocardiaceae</taxon>
        <taxon>Saccharopolyspora</taxon>
    </lineage>
</organism>
<gene>
    <name evidence="1" type="ORF">A8926_6104</name>
</gene>
<reference evidence="1" key="1">
    <citation type="submission" date="2017-12" db="EMBL/GenBank/DDBJ databases">
        <title>Sequencing the genomes of 1000 Actinobacteria strains.</title>
        <authorList>
            <person name="Klenk H.-P."/>
        </authorList>
    </citation>
    <scope>NUCLEOTIDE SEQUENCE [LARGE SCALE GENOMIC DNA]</scope>
    <source>
        <strain evidence="1">DSM 44228</strain>
    </source>
</reference>
<comment type="caution">
    <text evidence="1">The sequence shown here is derived from an EMBL/GenBank/DDBJ whole genome shotgun (WGS) entry which is preliminary data.</text>
</comment>
<dbReference type="Proteomes" id="UP000233786">
    <property type="component" value="Unassembled WGS sequence"/>
</dbReference>